<dbReference type="InterPro" id="IPR036910">
    <property type="entry name" value="HMG_box_dom_sf"/>
</dbReference>
<dbReference type="Gene3D" id="1.10.30.10">
    <property type="entry name" value="High mobility group box domain"/>
    <property type="match status" value="1"/>
</dbReference>
<dbReference type="SUPFAM" id="SSF47095">
    <property type="entry name" value="HMG-box"/>
    <property type="match status" value="1"/>
</dbReference>
<name>A0A448YRR2_BRENA</name>
<organism evidence="2 3">
    <name type="scientific">Brettanomyces naardenensis</name>
    <name type="common">Yeast</name>
    <dbReference type="NCBI Taxonomy" id="13370"/>
    <lineage>
        <taxon>Eukaryota</taxon>
        <taxon>Fungi</taxon>
        <taxon>Dikarya</taxon>
        <taxon>Ascomycota</taxon>
        <taxon>Saccharomycotina</taxon>
        <taxon>Pichiomycetes</taxon>
        <taxon>Pichiales</taxon>
        <taxon>Pichiaceae</taxon>
        <taxon>Brettanomyces</taxon>
    </lineage>
</organism>
<dbReference type="OrthoDB" id="2307332at2759"/>
<dbReference type="AlphaFoldDB" id="A0A448YRR2"/>
<dbReference type="Proteomes" id="UP000290900">
    <property type="component" value="Unassembled WGS sequence"/>
</dbReference>
<feature type="region of interest" description="Disordered" evidence="1">
    <location>
        <begin position="54"/>
        <end position="74"/>
    </location>
</feature>
<dbReference type="EMBL" id="CAACVR010000045">
    <property type="protein sequence ID" value="VEU23599.1"/>
    <property type="molecule type" value="Genomic_DNA"/>
</dbReference>
<protein>
    <submittedName>
        <fullName evidence="2">DEKNAAC104762</fullName>
    </submittedName>
</protein>
<dbReference type="STRING" id="13370.A0A448YRR2"/>
<feature type="compositionally biased region" description="Polar residues" evidence="1">
    <location>
        <begin position="54"/>
        <end position="73"/>
    </location>
</feature>
<proteinExistence type="predicted"/>
<evidence type="ECO:0000313" key="2">
    <source>
        <dbReference type="EMBL" id="VEU23599.1"/>
    </source>
</evidence>
<evidence type="ECO:0000313" key="3">
    <source>
        <dbReference type="Proteomes" id="UP000290900"/>
    </source>
</evidence>
<dbReference type="InParanoid" id="A0A448YRR2"/>
<keyword evidence="3" id="KW-1185">Reference proteome</keyword>
<evidence type="ECO:0000256" key="1">
    <source>
        <dbReference type="SAM" id="MobiDB-lite"/>
    </source>
</evidence>
<reference evidence="2 3" key="1">
    <citation type="submission" date="2018-12" db="EMBL/GenBank/DDBJ databases">
        <authorList>
            <person name="Tiukova I."/>
            <person name="Dainat J."/>
        </authorList>
    </citation>
    <scope>NUCLEOTIDE SEQUENCE [LARGE SCALE GENOMIC DNA]</scope>
</reference>
<accession>A0A448YRR2</accession>
<sequence>MSSRPSSGVCPMESSGSKTLLNWRTLSIPEKQGRQEFPESLLDHSSFLQFNSQSDEAGSAANDTSASSSQTPRTVRLFNPSLPCNNFSLFPETDFEVFDPARQPTPLYLFQRDTSTAHSGFFSDASKGSTQTTTSDNHGIRWDRVSHPGGLSALPQFHPWAFDRRSSSAYRIASSQSVCSAGIDLEVNSLYGIVKGNDPIATSTAKVTNGDSQGLERNLDSISSSQSQDNIALQSSLPPEGREATVELIVQSKPEEPYHKPLETSFFSAPVTKVTNKVLTKRPSRSKKRAREDLSEYIESDKENAADDNLDPTNFVKDYSYMHKKYTTRIVLPRMTVERINTILELSANKKMQIEDVRQVLWLFSLQNFDKKLRLLVLILGCVPPMGPMAFPNHEDDKGLIISERKDGNFNLTVKTYAGADDSETAFGNSIISCFQAVKQFQIYFRQPNQPTTYKSKNNLLRNESKKRRLQVGQIPVKCVKRPLNSFMLYRSMMVKAIILLSFIDSLSPYIFKRLSISYETYDPIKEIELLDELENHLDEDLRAQLNSTFKIKKFNHHLLIQIVSLLWTTEDPDVKSKFYEVASIEKTIHAQCYPEYKYRPNRRS</sequence>
<gene>
    <name evidence="2" type="ORF">BRENAR_LOCUS4329</name>
</gene>